<organism evidence="1 2">
    <name type="scientific">Rhizophagus clarus</name>
    <dbReference type="NCBI Taxonomy" id="94130"/>
    <lineage>
        <taxon>Eukaryota</taxon>
        <taxon>Fungi</taxon>
        <taxon>Fungi incertae sedis</taxon>
        <taxon>Mucoromycota</taxon>
        <taxon>Glomeromycotina</taxon>
        <taxon>Glomeromycetes</taxon>
        <taxon>Glomerales</taxon>
        <taxon>Glomeraceae</taxon>
        <taxon>Rhizophagus</taxon>
    </lineage>
</organism>
<name>A0A8H3QQ07_9GLOM</name>
<dbReference type="Proteomes" id="UP000615446">
    <property type="component" value="Unassembled WGS sequence"/>
</dbReference>
<dbReference type="EMBL" id="BLAL01000169">
    <property type="protein sequence ID" value="GES87561.1"/>
    <property type="molecule type" value="Genomic_DNA"/>
</dbReference>
<protein>
    <submittedName>
        <fullName evidence="1">Uncharacterized protein</fullName>
    </submittedName>
</protein>
<evidence type="ECO:0000313" key="2">
    <source>
        <dbReference type="Proteomes" id="UP000615446"/>
    </source>
</evidence>
<reference evidence="1" key="1">
    <citation type="submission" date="2019-10" db="EMBL/GenBank/DDBJ databases">
        <title>Conservation and host-specific expression of non-tandemly repeated heterogenous ribosome RNA gene in arbuscular mycorrhizal fungi.</title>
        <authorList>
            <person name="Maeda T."/>
            <person name="Kobayashi Y."/>
            <person name="Nakagawa T."/>
            <person name="Ezawa T."/>
            <person name="Yamaguchi K."/>
            <person name="Bino T."/>
            <person name="Nishimoto Y."/>
            <person name="Shigenobu S."/>
            <person name="Kawaguchi M."/>
        </authorList>
    </citation>
    <scope>NUCLEOTIDE SEQUENCE</scope>
    <source>
        <strain evidence="1">HR1</strain>
    </source>
</reference>
<gene>
    <name evidence="1" type="ORF">RCL2_001455600</name>
</gene>
<sequence length="147" mass="17006">MMNSNTIVHNFAGLLFKHQRYINSPIRGTCKKLFILTLWNLINKYERCQRRLVKTAVTRKTEVVIKSKKIGKQKKELSNKLYTTAIQFNNELGSDGSRVTAPYSLRTRKLDRSGFSRFYYFSPHFPIGSDVKSTRIPCNDGRSYGFG</sequence>
<evidence type="ECO:0000313" key="1">
    <source>
        <dbReference type="EMBL" id="GES87561.1"/>
    </source>
</evidence>
<accession>A0A8H3QQ07</accession>
<comment type="caution">
    <text evidence="1">The sequence shown here is derived from an EMBL/GenBank/DDBJ whole genome shotgun (WGS) entry which is preliminary data.</text>
</comment>
<dbReference type="AlphaFoldDB" id="A0A8H3QQ07"/>
<proteinExistence type="predicted"/>